<proteinExistence type="predicted"/>
<name>A0AA88DDP9_FICCA</name>
<dbReference type="Proteomes" id="UP001187192">
    <property type="component" value="Unassembled WGS sequence"/>
</dbReference>
<evidence type="ECO:0000313" key="2">
    <source>
        <dbReference type="Proteomes" id="UP001187192"/>
    </source>
</evidence>
<accession>A0AA88DDP9</accession>
<dbReference type="EMBL" id="BTGU01000037">
    <property type="protein sequence ID" value="GMN51327.1"/>
    <property type="molecule type" value="Genomic_DNA"/>
</dbReference>
<dbReference type="AlphaFoldDB" id="A0AA88DDP9"/>
<organism evidence="1 2">
    <name type="scientific">Ficus carica</name>
    <name type="common">Common fig</name>
    <dbReference type="NCBI Taxonomy" id="3494"/>
    <lineage>
        <taxon>Eukaryota</taxon>
        <taxon>Viridiplantae</taxon>
        <taxon>Streptophyta</taxon>
        <taxon>Embryophyta</taxon>
        <taxon>Tracheophyta</taxon>
        <taxon>Spermatophyta</taxon>
        <taxon>Magnoliopsida</taxon>
        <taxon>eudicotyledons</taxon>
        <taxon>Gunneridae</taxon>
        <taxon>Pentapetalae</taxon>
        <taxon>rosids</taxon>
        <taxon>fabids</taxon>
        <taxon>Rosales</taxon>
        <taxon>Moraceae</taxon>
        <taxon>Ficeae</taxon>
        <taxon>Ficus</taxon>
    </lineage>
</organism>
<gene>
    <name evidence="1" type="ORF">TIFTF001_020480</name>
</gene>
<evidence type="ECO:0000313" key="1">
    <source>
        <dbReference type="EMBL" id="GMN51327.1"/>
    </source>
</evidence>
<protein>
    <submittedName>
        <fullName evidence="1">Uncharacterized protein</fullName>
    </submittedName>
</protein>
<comment type="caution">
    <text evidence="1">The sequence shown here is derived from an EMBL/GenBank/DDBJ whole genome shotgun (WGS) entry which is preliminary data.</text>
</comment>
<sequence length="146" mass="16658">MLTNHEATIVQKMEANNKVIMHKIESAVAMNKEACCGRVNVEFEQQLSRGVEIRCSGGDNFKCQQHLSQDEQIRDGDEYGHDKVVGMEADANIEYVKNHEGRPERQGKRASVLLSPYVVQWPKKIQHSRFNAQKKNQDAFKSTKTL</sequence>
<reference evidence="1" key="1">
    <citation type="submission" date="2023-07" db="EMBL/GenBank/DDBJ databases">
        <title>draft genome sequence of fig (Ficus carica).</title>
        <authorList>
            <person name="Takahashi T."/>
            <person name="Nishimura K."/>
        </authorList>
    </citation>
    <scope>NUCLEOTIDE SEQUENCE</scope>
</reference>
<keyword evidence="2" id="KW-1185">Reference proteome</keyword>